<evidence type="ECO:0000259" key="6">
    <source>
        <dbReference type="Pfam" id="PF13700"/>
    </source>
</evidence>
<name>A0A1L5FCG8_CLOKL</name>
<feature type="domain" description="Tn3 transposase DDE" evidence="5">
    <location>
        <begin position="583"/>
        <end position="969"/>
    </location>
</feature>
<gene>
    <name evidence="7" type="ORF">BS101_19220</name>
</gene>
<proteinExistence type="inferred from homology"/>
<dbReference type="Proteomes" id="UP000184604">
    <property type="component" value="Chromosome"/>
</dbReference>
<keyword evidence="3" id="KW-0238">DNA-binding</keyword>
<evidence type="ECO:0000256" key="1">
    <source>
        <dbReference type="ARBA" id="ARBA00009402"/>
    </source>
</evidence>
<dbReference type="InterPro" id="IPR002513">
    <property type="entry name" value="Tn3_Tnp_DDE_dom"/>
</dbReference>
<sequence length="988" mass="114029">MKIARGSELLTPEQRQALMQIPEDEWVLGTYYTFSKRDLEIINKRRREENRLGFAVQLAVLRYPGWPYTHIKSIPGSVIHYILKQIGASPSSLSLYPQRENTLWDHLKEIRSEYDFVTFTLKEYRITFKHLYQLALENGDAIHLLHECIDFLRKNKIILPAITTLERMVWEARAMAEKKLFNTVSQSLTNEQKVKLEGIITLQHPSESNKTILGWLKEAPGHPSPETFLKVIERLEYIRGIELETVKISHLHRNRLLQLSSLGSRYEPYAFRDFQENKRYSILTVYLLHLTQELTDKAFEIHDRQILSLLSKGRKAQEEIQKQNGKKLNEKVIHFTNIGQALIKAKQEKLDVFEVLESVIEWNSFVSSVEEAQELARPADYDYLDLLQKRFYSLRKYTPTLLRVLEFHSTKANEPLLQAVEIIRGMNESGKRKVPDDSPVDFISKRWKKHLYEDDGTTINRHYYEMAVLTELREHVRAGDVSIVGSRQYRDFEEYLFSEDTWNQTKENTRLSVSLSFEDYMTERTSSLNERLRWLAANFNKLDGVSLEKGKLSLARLEKDVPEEAKKFSASLYQMLPRIKLTDLLMDVAYITGFHEQFTHASNNRKPDKEETIIIMAALLGMGMNIGLSKMAEATPGLTYKQLANVSQWRMYEDAMNKAQAVLVNFHHKLQLSSYWGDGTTSSSDGMRMQLGVSSLHADANPHYGTGKGATIYRFTSDQFSSYYTKIIHTNSRDAIHVLDGLLHHETDLNIEEHYTDTAGYTDQIFGLTHLLGFKFAPRIRDLSDSKLFTIDKASEYPKLEAILRGQINTKVIGENYEDVLRLAHSIREGTVSASLIMGKLGSYARQNSLATALREMGRIEKTIFILNYISDELLRRKIQKGLNKGEAMNGLARAIFFGKQGELRERTIQHQLQRASALNIIINAISIWNTLHLTKAVEYQKRTGSFNEDLLHHMSPLGWEHINLLGEYHFNSEKVISLDSLRPLKLS</sequence>
<dbReference type="Pfam" id="PF01526">
    <property type="entry name" value="DDE_Tnp_Tn3"/>
    <property type="match status" value="1"/>
</dbReference>
<evidence type="ECO:0000256" key="4">
    <source>
        <dbReference type="ARBA" id="ARBA00023172"/>
    </source>
</evidence>
<dbReference type="GO" id="GO:0003677">
    <property type="term" value="F:DNA binding"/>
    <property type="evidence" value="ECO:0007669"/>
    <property type="project" value="UniProtKB-KW"/>
</dbReference>
<dbReference type="AlphaFoldDB" id="A0A1L5FCG8"/>
<dbReference type="EMBL" id="CP018335">
    <property type="protein sequence ID" value="APM40704.1"/>
    <property type="molecule type" value="Genomic_DNA"/>
</dbReference>
<dbReference type="NCBIfam" id="NF033527">
    <property type="entry name" value="transpos_Tn3"/>
    <property type="match status" value="1"/>
</dbReference>
<protein>
    <submittedName>
        <fullName evidence="7">DDE transposase</fullName>
    </submittedName>
</protein>
<evidence type="ECO:0000259" key="5">
    <source>
        <dbReference type="Pfam" id="PF01526"/>
    </source>
</evidence>
<feature type="domain" description="DUF4158" evidence="6">
    <location>
        <begin position="9"/>
        <end position="172"/>
    </location>
</feature>
<evidence type="ECO:0000313" key="7">
    <source>
        <dbReference type="EMBL" id="APM40704.1"/>
    </source>
</evidence>
<dbReference type="GO" id="GO:0004803">
    <property type="term" value="F:transposase activity"/>
    <property type="evidence" value="ECO:0007669"/>
    <property type="project" value="InterPro"/>
</dbReference>
<dbReference type="InterPro" id="IPR025296">
    <property type="entry name" value="DUF4158"/>
</dbReference>
<dbReference type="Pfam" id="PF13700">
    <property type="entry name" value="DUF4158"/>
    <property type="match status" value="1"/>
</dbReference>
<dbReference type="InterPro" id="IPR047653">
    <property type="entry name" value="Tn3-like_transpos"/>
</dbReference>
<reference evidence="7 8" key="1">
    <citation type="submission" date="2016-12" db="EMBL/GenBank/DDBJ databases">
        <title>Complete genome sequence of Clostridium kluyveri JZZ isolated from the pit mud of a Chinese flavor liquor-making factory.</title>
        <authorList>
            <person name="Wang Y."/>
        </authorList>
    </citation>
    <scope>NUCLEOTIDE SEQUENCE [LARGE SCALE GENOMIC DNA]</scope>
    <source>
        <strain evidence="7 8">JZZ</strain>
    </source>
</reference>
<dbReference type="GO" id="GO:0006313">
    <property type="term" value="P:DNA transposition"/>
    <property type="evidence" value="ECO:0007669"/>
    <property type="project" value="InterPro"/>
</dbReference>
<comment type="similarity">
    <text evidence="1">Belongs to the transposase 7 family.</text>
</comment>
<dbReference type="RefSeq" id="WP_073540271.1">
    <property type="nucleotide sequence ID" value="NZ_CP018335.1"/>
</dbReference>
<keyword evidence="2" id="KW-0815">Transposition</keyword>
<organism evidence="7 8">
    <name type="scientific">Clostridium kluyveri</name>
    <dbReference type="NCBI Taxonomy" id="1534"/>
    <lineage>
        <taxon>Bacteria</taxon>
        <taxon>Bacillati</taxon>
        <taxon>Bacillota</taxon>
        <taxon>Clostridia</taxon>
        <taxon>Eubacteriales</taxon>
        <taxon>Clostridiaceae</taxon>
        <taxon>Clostridium</taxon>
    </lineage>
</organism>
<keyword evidence="4" id="KW-0233">DNA recombination</keyword>
<dbReference type="OrthoDB" id="3538665at2"/>
<evidence type="ECO:0000313" key="8">
    <source>
        <dbReference type="Proteomes" id="UP000184604"/>
    </source>
</evidence>
<accession>A0A1L5FCG8</accession>
<evidence type="ECO:0000256" key="2">
    <source>
        <dbReference type="ARBA" id="ARBA00022578"/>
    </source>
</evidence>
<evidence type="ECO:0000256" key="3">
    <source>
        <dbReference type="ARBA" id="ARBA00023125"/>
    </source>
</evidence>